<keyword evidence="5" id="KW-0175">Coiled coil</keyword>
<dbReference type="OrthoDB" id="1935281at2759"/>
<dbReference type="Gene3D" id="4.10.280.10">
    <property type="entry name" value="Helix-loop-helix DNA-binding domain"/>
    <property type="match status" value="1"/>
</dbReference>
<feature type="coiled-coil region" evidence="5">
    <location>
        <begin position="105"/>
        <end position="132"/>
    </location>
</feature>
<comment type="subcellular location">
    <subcellularLocation>
        <location evidence="1">Nucleus</location>
    </subcellularLocation>
</comment>
<gene>
    <name evidence="7" type="ORF">JCGZ_26190</name>
</gene>
<organism evidence="7 8">
    <name type="scientific">Jatropha curcas</name>
    <name type="common">Barbados nut</name>
    <dbReference type="NCBI Taxonomy" id="180498"/>
    <lineage>
        <taxon>Eukaryota</taxon>
        <taxon>Viridiplantae</taxon>
        <taxon>Streptophyta</taxon>
        <taxon>Embryophyta</taxon>
        <taxon>Tracheophyta</taxon>
        <taxon>Spermatophyta</taxon>
        <taxon>Magnoliopsida</taxon>
        <taxon>eudicotyledons</taxon>
        <taxon>Gunneridae</taxon>
        <taxon>Pentapetalae</taxon>
        <taxon>rosids</taxon>
        <taxon>fabids</taxon>
        <taxon>Malpighiales</taxon>
        <taxon>Euphorbiaceae</taxon>
        <taxon>Crotonoideae</taxon>
        <taxon>Jatropheae</taxon>
        <taxon>Jatropha</taxon>
    </lineage>
</organism>
<reference evidence="7 8" key="1">
    <citation type="journal article" date="2014" name="PLoS ONE">
        <title>Global Analysis of Gene Expression Profiles in Physic Nut (Jatropha curcas L.) Seedlings Exposed to Salt Stress.</title>
        <authorList>
            <person name="Zhang L."/>
            <person name="Zhang C."/>
            <person name="Wu P."/>
            <person name="Chen Y."/>
            <person name="Li M."/>
            <person name="Jiang H."/>
            <person name="Wu G."/>
        </authorList>
    </citation>
    <scope>NUCLEOTIDE SEQUENCE [LARGE SCALE GENOMIC DNA]</scope>
    <source>
        <strain evidence="8">cv. GZQX0401</strain>
        <tissue evidence="7">Young leaves</tissue>
    </source>
</reference>
<dbReference type="PROSITE" id="PS50888">
    <property type="entry name" value="BHLH"/>
    <property type="match status" value="1"/>
</dbReference>
<dbReference type="GO" id="GO:0046983">
    <property type="term" value="F:protein dimerization activity"/>
    <property type="evidence" value="ECO:0007669"/>
    <property type="project" value="InterPro"/>
</dbReference>
<dbReference type="Proteomes" id="UP000027138">
    <property type="component" value="Unassembled WGS sequence"/>
</dbReference>
<evidence type="ECO:0000256" key="4">
    <source>
        <dbReference type="ARBA" id="ARBA00023242"/>
    </source>
</evidence>
<dbReference type="AlphaFoldDB" id="A0A067JS42"/>
<dbReference type="GO" id="GO:0090575">
    <property type="term" value="C:RNA polymerase II transcription regulator complex"/>
    <property type="evidence" value="ECO:0007669"/>
    <property type="project" value="TreeGrafter"/>
</dbReference>
<feature type="domain" description="BHLH" evidence="6">
    <location>
        <begin position="63"/>
        <end position="115"/>
    </location>
</feature>
<name>A0A067JS42_JATCU</name>
<dbReference type="PANTHER" id="PTHR13935:SF134">
    <property type="entry name" value="TRANSCRIPTION FACTOR BHLH FAMILY-RELATED"/>
    <property type="match status" value="1"/>
</dbReference>
<sequence length="235" mass="26257">MFPFQQNNELSSQISSNYPNQDIVNPLILDYQFTSLGTSNYLMEDGLQQPSITLPSSNPNNDKKKIVRKEIERQRRQQMSTLQASLRSLLPHQSLQGKRSMSDHVNEAAKYIKHLESNVQELSAKRDKLKNLTCVGDQEEGNQSTVVHNNSTNATVSVWSHVGGVEVVISSDSGEETFLLSTVLEALLEEGFDIVCCISTNTDGRLYSTIQCQASHETCIDPTTLQQKLNDVILK</sequence>
<keyword evidence="8" id="KW-1185">Reference proteome</keyword>
<protein>
    <recommendedName>
        <fullName evidence="6">BHLH domain-containing protein</fullName>
    </recommendedName>
</protein>
<keyword evidence="2" id="KW-0805">Transcription regulation</keyword>
<accession>A0A067JS42</accession>
<dbReference type="InterPro" id="IPR036638">
    <property type="entry name" value="HLH_DNA-bd_sf"/>
</dbReference>
<keyword evidence="3" id="KW-0804">Transcription</keyword>
<dbReference type="PANTHER" id="PTHR13935">
    <property type="entry name" value="ACHAETE-SCUTE TRANSCRIPTION FACTOR-RELATED"/>
    <property type="match status" value="1"/>
</dbReference>
<keyword evidence="4" id="KW-0539">Nucleus</keyword>
<evidence type="ECO:0000256" key="1">
    <source>
        <dbReference type="ARBA" id="ARBA00004123"/>
    </source>
</evidence>
<dbReference type="GO" id="GO:0000981">
    <property type="term" value="F:DNA-binding transcription factor activity, RNA polymerase II-specific"/>
    <property type="evidence" value="ECO:0007669"/>
    <property type="project" value="TreeGrafter"/>
</dbReference>
<evidence type="ECO:0000313" key="8">
    <source>
        <dbReference type="Proteomes" id="UP000027138"/>
    </source>
</evidence>
<evidence type="ECO:0000256" key="3">
    <source>
        <dbReference type="ARBA" id="ARBA00023163"/>
    </source>
</evidence>
<dbReference type="CDD" id="cd18914">
    <property type="entry name" value="bHLH_AtORG2_like"/>
    <property type="match status" value="1"/>
</dbReference>
<dbReference type="InterPro" id="IPR011598">
    <property type="entry name" value="bHLH_dom"/>
</dbReference>
<proteinExistence type="predicted"/>
<evidence type="ECO:0000256" key="5">
    <source>
        <dbReference type="SAM" id="Coils"/>
    </source>
</evidence>
<dbReference type="EMBL" id="KK915447">
    <property type="protein sequence ID" value="KDP22359.1"/>
    <property type="molecule type" value="Genomic_DNA"/>
</dbReference>
<dbReference type="STRING" id="180498.A0A067JS42"/>
<dbReference type="Pfam" id="PF00010">
    <property type="entry name" value="HLH"/>
    <property type="match status" value="1"/>
</dbReference>
<dbReference type="InterPro" id="IPR015660">
    <property type="entry name" value="MASH1/Ascl1a-like"/>
</dbReference>
<dbReference type="GO" id="GO:0000977">
    <property type="term" value="F:RNA polymerase II transcription regulatory region sequence-specific DNA binding"/>
    <property type="evidence" value="ECO:0007669"/>
    <property type="project" value="TreeGrafter"/>
</dbReference>
<dbReference type="SUPFAM" id="SSF47459">
    <property type="entry name" value="HLH, helix-loop-helix DNA-binding domain"/>
    <property type="match status" value="1"/>
</dbReference>
<dbReference type="SMART" id="SM00353">
    <property type="entry name" value="HLH"/>
    <property type="match status" value="1"/>
</dbReference>
<evidence type="ECO:0000259" key="6">
    <source>
        <dbReference type="PROSITE" id="PS50888"/>
    </source>
</evidence>
<evidence type="ECO:0000313" key="7">
    <source>
        <dbReference type="EMBL" id="KDP22359.1"/>
    </source>
</evidence>
<evidence type="ECO:0000256" key="2">
    <source>
        <dbReference type="ARBA" id="ARBA00023015"/>
    </source>
</evidence>